<comment type="caution">
    <text evidence="2">The sequence shown here is derived from an EMBL/GenBank/DDBJ whole genome shotgun (WGS) entry which is preliminary data.</text>
</comment>
<dbReference type="Proteomes" id="UP001597118">
    <property type="component" value="Unassembled WGS sequence"/>
</dbReference>
<feature type="compositionally biased region" description="Acidic residues" evidence="1">
    <location>
        <begin position="1"/>
        <end position="13"/>
    </location>
</feature>
<reference evidence="3" key="1">
    <citation type="journal article" date="2019" name="Int. J. Syst. Evol. Microbiol.">
        <title>The Global Catalogue of Microorganisms (GCM) 10K type strain sequencing project: providing services to taxonomists for standard genome sequencing and annotation.</title>
        <authorList>
            <consortium name="The Broad Institute Genomics Platform"/>
            <consortium name="The Broad Institute Genome Sequencing Center for Infectious Disease"/>
            <person name="Wu L."/>
            <person name="Ma J."/>
        </authorList>
    </citation>
    <scope>NUCLEOTIDE SEQUENCE [LARGE SCALE GENOMIC DNA]</scope>
    <source>
        <strain evidence="3">CCUG 53762</strain>
    </source>
</reference>
<evidence type="ECO:0000313" key="2">
    <source>
        <dbReference type="EMBL" id="MFD1632017.1"/>
    </source>
</evidence>
<sequence length="92" mass="10429">MSTEIEENPVPEENEPKTALKPRNQHLKSADPKKHQFTGRATESEAETINRTIAARKKQLGLIENGGYDIVRLALDMIKHINNDIFSSFKVK</sequence>
<evidence type="ECO:0000256" key="1">
    <source>
        <dbReference type="SAM" id="MobiDB-lite"/>
    </source>
</evidence>
<protein>
    <submittedName>
        <fullName evidence="2">Uncharacterized protein</fullName>
    </submittedName>
</protein>
<feature type="region of interest" description="Disordered" evidence="1">
    <location>
        <begin position="1"/>
        <end position="46"/>
    </location>
</feature>
<dbReference type="RefSeq" id="WP_379664340.1">
    <property type="nucleotide sequence ID" value="NZ_JBHUDG010000051.1"/>
</dbReference>
<name>A0ABW4IJ66_9SPHI</name>
<dbReference type="EMBL" id="JBHUDG010000051">
    <property type="protein sequence ID" value="MFD1632017.1"/>
    <property type="molecule type" value="Genomic_DNA"/>
</dbReference>
<proteinExistence type="predicted"/>
<evidence type="ECO:0000313" key="3">
    <source>
        <dbReference type="Proteomes" id="UP001597118"/>
    </source>
</evidence>
<gene>
    <name evidence="2" type="ORF">ACFSAH_19250</name>
</gene>
<accession>A0ABW4IJ66</accession>
<keyword evidence="3" id="KW-1185">Reference proteome</keyword>
<organism evidence="2 3">
    <name type="scientific">Pseudopedobacter beijingensis</name>
    <dbReference type="NCBI Taxonomy" id="1207056"/>
    <lineage>
        <taxon>Bacteria</taxon>
        <taxon>Pseudomonadati</taxon>
        <taxon>Bacteroidota</taxon>
        <taxon>Sphingobacteriia</taxon>
        <taxon>Sphingobacteriales</taxon>
        <taxon>Sphingobacteriaceae</taxon>
        <taxon>Pseudopedobacter</taxon>
    </lineage>
</organism>